<gene>
    <name evidence="2" type="ORF">P3H78_25665</name>
</gene>
<keyword evidence="3" id="KW-1185">Reference proteome</keyword>
<name>A0ABT6ABW9_9ACTN</name>
<feature type="compositionally biased region" description="Basic residues" evidence="1">
    <location>
        <begin position="129"/>
        <end position="138"/>
    </location>
</feature>
<protein>
    <submittedName>
        <fullName evidence="2">Uncharacterized protein</fullName>
    </submittedName>
</protein>
<feature type="region of interest" description="Disordered" evidence="1">
    <location>
        <begin position="112"/>
        <end position="147"/>
    </location>
</feature>
<dbReference type="Proteomes" id="UP001221150">
    <property type="component" value="Unassembled WGS sequence"/>
</dbReference>
<proteinExistence type="predicted"/>
<evidence type="ECO:0000313" key="2">
    <source>
        <dbReference type="EMBL" id="MDF3301953.1"/>
    </source>
</evidence>
<dbReference type="RefSeq" id="WP_276111525.1">
    <property type="nucleotide sequence ID" value="NZ_JARJBB010000017.1"/>
</dbReference>
<dbReference type="EMBL" id="JARJBB010000017">
    <property type="protein sequence ID" value="MDF3301953.1"/>
    <property type="molecule type" value="Genomic_DNA"/>
</dbReference>
<organism evidence="2 3">
    <name type="scientific">Streptomyces tropicalis</name>
    <dbReference type="NCBI Taxonomy" id="3034234"/>
    <lineage>
        <taxon>Bacteria</taxon>
        <taxon>Bacillati</taxon>
        <taxon>Actinomycetota</taxon>
        <taxon>Actinomycetes</taxon>
        <taxon>Kitasatosporales</taxon>
        <taxon>Streptomycetaceae</taxon>
        <taxon>Streptomyces</taxon>
    </lineage>
</organism>
<comment type="caution">
    <text evidence="2">The sequence shown here is derived from an EMBL/GenBank/DDBJ whole genome shotgun (WGS) entry which is preliminary data.</text>
</comment>
<evidence type="ECO:0000256" key="1">
    <source>
        <dbReference type="SAM" id="MobiDB-lite"/>
    </source>
</evidence>
<evidence type="ECO:0000313" key="3">
    <source>
        <dbReference type="Proteomes" id="UP001221150"/>
    </source>
</evidence>
<reference evidence="2 3" key="1">
    <citation type="submission" date="2023-03" db="EMBL/GenBank/DDBJ databases">
        <title>Draft genome sequence of Streptomyces sp. K1PA1 isolated from peat swamp forest in Thailand.</title>
        <authorList>
            <person name="Klaysubun C."/>
            <person name="Duangmal K."/>
        </authorList>
    </citation>
    <scope>NUCLEOTIDE SEQUENCE [LARGE SCALE GENOMIC DNA]</scope>
    <source>
        <strain evidence="2 3">K1PA1</strain>
    </source>
</reference>
<accession>A0ABT6ABW9</accession>
<sequence>MGIRMLNHRPTVTRAVVGTVPAAPLPSLPAVSEDASTARIPTDLAATLRRTTAALRRRLVPAAPGRTPPPWRLWADVARGYGALLLTRLPRPGPVGPAGTVTVFVVAAPAVSGGSAAAAPHPSRQQASRARRPRRRKGRGPEPDATA</sequence>
<feature type="compositionally biased region" description="Low complexity" evidence="1">
    <location>
        <begin position="112"/>
        <end position="128"/>
    </location>
</feature>